<dbReference type="PANTHER" id="PTHR36505">
    <property type="entry name" value="BLR1072 PROTEIN"/>
    <property type="match status" value="1"/>
</dbReference>
<dbReference type="InterPro" id="IPR011033">
    <property type="entry name" value="PRC_barrel-like_sf"/>
</dbReference>
<feature type="chain" id="PRO_5047348519" evidence="1">
    <location>
        <begin position="24"/>
        <end position="139"/>
    </location>
</feature>
<proteinExistence type="predicted"/>
<accession>A0ABX6EEI9</accession>
<evidence type="ECO:0000313" key="3">
    <source>
        <dbReference type="EMBL" id="QGM92550.1"/>
    </source>
</evidence>
<evidence type="ECO:0000259" key="2">
    <source>
        <dbReference type="Pfam" id="PF05239"/>
    </source>
</evidence>
<dbReference type="Gene3D" id="2.30.30.240">
    <property type="entry name" value="PRC-barrel domain"/>
    <property type="match status" value="1"/>
</dbReference>
<dbReference type="EMBL" id="CP044328">
    <property type="protein sequence ID" value="QGM92550.1"/>
    <property type="molecule type" value="Genomic_DNA"/>
</dbReference>
<evidence type="ECO:0000256" key="1">
    <source>
        <dbReference type="SAM" id="SignalP"/>
    </source>
</evidence>
<evidence type="ECO:0000313" key="4">
    <source>
        <dbReference type="Proteomes" id="UP000424673"/>
    </source>
</evidence>
<organism evidence="3 4">
    <name type="scientific">Methylocystis rosea</name>
    <dbReference type="NCBI Taxonomy" id="173366"/>
    <lineage>
        <taxon>Bacteria</taxon>
        <taxon>Pseudomonadati</taxon>
        <taxon>Pseudomonadota</taxon>
        <taxon>Alphaproteobacteria</taxon>
        <taxon>Hyphomicrobiales</taxon>
        <taxon>Methylocystaceae</taxon>
        <taxon>Methylocystis</taxon>
    </lineage>
</organism>
<reference evidence="4" key="1">
    <citation type="submission" date="2019-09" db="EMBL/GenBank/DDBJ databases">
        <title>Isolation and complete genome sequencing of Methylocystis species.</title>
        <authorList>
            <person name="Rumah B.L."/>
            <person name="Stead C.E."/>
            <person name="Stevens B.C."/>
            <person name="Minton N.P."/>
            <person name="Grosse-Honebrink A."/>
            <person name="Zhang Y."/>
        </authorList>
    </citation>
    <scope>NUCLEOTIDE SEQUENCE [LARGE SCALE GENOMIC DNA]</scope>
    <source>
        <strain evidence="4">BRCS1</strain>
    </source>
</reference>
<dbReference type="SUPFAM" id="SSF50346">
    <property type="entry name" value="PRC-barrel domain"/>
    <property type="match status" value="1"/>
</dbReference>
<dbReference type="Pfam" id="PF05239">
    <property type="entry name" value="PRC"/>
    <property type="match status" value="1"/>
</dbReference>
<feature type="signal peptide" evidence="1">
    <location>
        <begin position="1"/>
        <end position="23"/>
    </location>
</feature>
<dbReference type="Proteomes" id="UP000424673">
    <property type="component" value="Chromosome"/>
</dbReference>
<keyword evidence="4" id="KW-1185">Reference proteome</keyword>
<sequence length="139" mass="14992">MLKRVFVTASLALAAFAPLPADAQSSQTETVVVVPLERLPVYGSVVSAWYKQPVYDPNEKKLGSIADMLFSADGSINAVMLNVGGFLGLGVKHIAIPVSAITITQKNNKSWLTLNTTKDLLKKALAYKFDKATGLWDPI</sequence>
<keyword evidence="1" id="KW-0732">Signal</keyword>
<protein>
    <submittedName>
        <fullName evidence="3">PRC-barrel domain containing protein</fullName>
    </submittedName>
</protein>
<dbReference type="PANTHER" id="PTHR36505:SF1">
    <property type="entry name" value="BLR1072 PROTEIN"/>
    <property type="match status" value="1"/>
</dbReference>
<reference evidence="3 4" key="2">
    <citation type="journal article" date="2021" name="AMB Express">
        <title>Isolation and characterisation of Methylocystis spp. for poly-3-hydroxybutyrate production using waste methane feedstocks.</title>
        <authorList>
            <person name="Rumah B.L."/>
            <person name="Stead C.E."/>
            <person name="Claxton Stevens B.H."/>
            <person name="Minton N.P."/>
            <person name="Grosse-Honebrink A."/>
            <person name="Zhang Y."/>
        </authorList>
    </citation>
    <scope>NUCLEOTIDE SEQUENCE [LARGE SCALE GENOMIC DNA]</scope>
    <source>
        <strain evidence="3 4">BRCS1</strain>
    </source>
</reference>
<dbReference type="InterPro" id="IPR027275">
    <property type="entry name" value="PRC-brl_dom"/>
</dbReference>
<name>A0ABX6EEI9_9HYPH</name>
<gene>
    <name evidence="3" type="ORF">F7D13_00075</name>
</gene>
<dbReference type="RefSeq" id="WP_154450552.1">
    <property type="nucleotide sequence ID" value="NZ_CP044328.1"/>
</dbReference>
<feature type="domain" description="PRC-barrel" evidence="2">
    <location>
        <begin position="51"/>
        <end position="121"/>
    </location>
</feature>